<dbReference type="InterPro" id="IPR006585">
    <property type="entry name" value="FTP1"/>
</dbReference>
<evidence type="ECO:0000313" key="10">
    <source>
        <dbReference type="Proteomes" id="UP000626109"/>
    </source>
</evidence>
<dbReference type="Gene3D" id="2.60.120.260">
    <property type="entry name" value="Galactose-binding domain-like"/>
    <property type="match status" value="1"/>
</dbReference>
<comment type="similarity">
    <text evidence="2">Belongs to the fucolectin family.</text>
</comment>
<proteinExistence type="inferred from homology"/>
<keyword evidence="7" id="KW-1015">Disulfide bond</keyword>
<evidence type="ECO:0000256" key="2">
    <source>
        <dbReference type="ARBA" id="ARBA00010147"/>
    </source>
</evidence>
<gene>
    <name evidence="9" type="ORF">PGLA2088_LOCUS20180</name>
</gene>
<reference evidence="9" key="1">
    <citation type="submission" date="2021-02" db="EMBL/GenBank/DDBJ databases">
        <authorList>
            <person name="Dougan E. K."/>
            <person name="Rhodes N."/>
            <person name="Thang M."/>
            <person name="Chan C."/>
        </authorList>
    </citation>
    <scope>NUCLEOTIDE SEQUENCE</scope>
</reference>
<evidence type="ECO:0000256" key="5">
    <source>
        <dbReference type="ARBA" id="ARBA00022734"/>
    </source>
</evidence>
<dbReference type="InterPro" id="IPR008979">
    <property type="entry name" value="Galactose-bd-like_sf"/>
</dbReference>
<dbReference type="GO" id="GO:0046872">
    <property type="term" value="F:metal ion binding"/>
    <property type="evidence" value="ECO:0007669"/>
    <property type="project" value="UniProtKB-KW"/>
</dbReference>
<accession>A0A813JDC2</accession>
<keyword evidence="5" id="KW-0430">Lectin</keyword>
<dbReference type="InterPro" id="IPR051941">
    <property type="entry name" value="BG_Antigen-Binding_Lectin"/>
</dbReference>
<dbReference type="GO" id="GO:0001868">
    <property type="term" value="P:regulation of complement activation, lectin pathway"/>
    <property type="evidence" value="ECO:0007669"/>
    <property type="project" value="UniProtKB-ARBA"/>
</dbReference>
<evidence type="ECO:0000256" key="7">
    <source>
        <dbReference type="ARBA" id="ARBA00023157"/>
    </source>
</evidence>
<dbReference type="SMART" id="SM00607">
    <property type="entry name" value="FTP"/>
    <property type="match status" value="1"/>
</dbReference>
<evidence type="ECO:0000259" key="8">
    <source>
        <dbReference type="SMART" id="SM00607"/>
    </source>
</evidence>
<keyword evidence="4" id="KW-0479">Metal-binding</keyword>
<dbReference type="AlphaFoldDB" id="A0A813JDC2"/>
<dbReference type="SUPFAM" id="SSF49785">
    <property type="entry name" value="Galactose-binding domain-like"/>
    <property type="match status" value="1"/>
</dbReference>
<dbReference type="GO" id="GO:0042806">
    <property type="term" value="F:fucose binding"/>
    <property type="evidence" value="ECO:0007669"/>
    <property type="project" value="UniProtKB-ARBA"/>
</dbReference>
<dbReference type="PANTHER" id="PTHR45713:SF6">
    <property type="entry name" value="F5_8 TYPE C DOMAIN-CONTAINING PROTEIN"/>
    <property type="match status" value="1"/>
</dbReference>
<dbReference type="Pfam" id="PF22633">
    <property type="entry name" value="F5_F8_type_C_2"/>
    <property type="match status" value="1"/>
</dbReference>
<protein>
    <recommendedName>
        <fullName evidence="8">Fucolectin tachylectin-4 pentraxin-1 domain-containing protein</fullName>
    </recommendedName>
</protein>
<organism evidence="9 10">
    <name type="scientific">Polarella glacialis</name>
    <name type="common">Dinoflagellate</name>
    <dbReference type="NCBI Taxonomy" id="89957"/>
    <lineage>
        <taxon>Eukaryota</taxon>
        <taxon>Sar</taxon>
        <taxon>Alveolata</taxon>
        <taxon>Dinophyceae</taxon>
        <taxon>Suessiales</taxon>
        <taxon>Suessiaceae</taxon>
        <taxon>Polarella</taxon>
    </lineage>
</organism>
<evidence type="ECO:0000313" key="9">
    <source>
        <dbReference type="EMBL" id="CAE8677080.1"/>
    </source>
</evidence>
<comment type="caution">
    <text evidence="9">The sequence shown here is derived from an EMBL/GenBank/DDBJ whole genome shotgun (WGS) entry which is preliminary data.</text>
</comment>
<name>A0A813JDC2_POLGL</name>
<dbReference type="GO" id="GO:0010185">
    <property type="term" value="P:regulation of cellular defense response"/>
    <property type="evidence" value="ECO:0007669"/>
    <property type="project" value="UniProtKB-ARBA"/>
</dbReference>
<sequence length="129" mass="13874">RLDPHFVAGSCSHTAGGDQESSPGAWWSAALLDPSSVSEVRISGRWDCCHERLDGWEVRVGDDANPWNNPRCGARQAALEAGGRRTVSCSVEDSDHAYGVLHGSYVGVVLPGAEPLSLCEVEAFGPRRW</sequence>
<evidence type="ECO:0000256" key="4">
    <source>
        <dbReference type="ARBA" id="ARBA00022723"/>
    </source>
</evidence>
<dbReference type="Proteomes" id="UP000626109">
    <property type="component" value="Unassembled WGS sequence"/>
</dbReference>
<comment type="subunit">
    <text evidence="3">Homotrimer.</text>
</comment>
<dbReference type="EMBL" id="CAJNNW010025391">
    <property type="protein sequence ID" value="CAE8677080.1"/>
    <property type="molecule type" value="Genomic_DNA"/>
</dbReference>
<comment type="function">
    <text evidence="1">Acts as a defensive agent. Recognizes blood group fucosylated oligosaccharides including A, B, H and Lewis B-type antigens. Does not recognize Lewis A antigen and has low affinity for monovalent haptens.</text>
</comment>
<evidence type="ECO:0000256" key="1">
    <source>
        <dbReference type="ARBA" id="ARBA00002219"/>
    </source>
</evidence>
<feature type="domain" description="Fucolectin tachylectin-4 pentraxin-1" evidence="8">
    <location>
        <begin position="1"/>
        <end position="128"/>
    </location>
</feature>
<evidence type="ECO:0000256" key="3">
    <source>
        <dbReference type="ARBA" id="ARBA00011233"/>
    </source>
</evidence>
<keyword evidence="6" id="KW-0106">Calcium</keyword>
<dbReference type="PANTHER" id="PTHR45713">
    <property type="entry name" value="FTP DOMAIN-CONTAINING PROTEIN"/>
    <property type="match status" value="1"/>
</dbReference>
<evidence type="ECO:0000256" key="6">
    <source>
        <dbReference type="ARBA" id="ARBA00022837"/>
    </source>
</evidence>
<feature type="non-terminal residue" evidence="9">
    <location>
        <position position="129"/>
    </location>
</feature>